<evidence type="ECO:0000313" key="3">
    <source>
        <dbReference type="EMBL" id="PWL03425.1"/>
    </source>
</evidence>
<dbReference type="InterPro" id="IPR036388">
    <property type="entry name" value="WH-like_DNA-bd_sf"/>
</dbReference>
<dbReference type="InterPro" id="IPR014464">
    <property type="entry name" value="CvfB_fam"/>
</dbReference>
<dbReference type="InterPro" id="IPR003029">
    <property type="entry name" value="S1_domain"/>
</dbReference>
<dbReference type="InterPro" id="IPR012340">
    <property type="entry name" value="NA-bd_OB-fold"/>
</dbReference>
<protein>
    <recommendedName>
        <fullName evidence="2">S1 motif domain-containing protein</fullName>
    </recommendedName>
</protein>
<feature type="domain" description="S1 motif" evidence="2">
    <location>
        <begin position="68"/>
        <end position="130"/>
    </location>
</feature>
<gene>
    <name evidence="3" type="ORF">B0H50_10683</name>
</gene>
<proteinExistence type="inferred from homology"/>
<reference evidence="3 4" key="1">
    <citation type="submission" date="2018-05" db="EMBL/GenBank/DDBJ databases">
        <title>Animal gut microbial communities from fecal samples from Wisconsin, USA.</title>
        <authorList>
            <person name="Neumann A."/>
        </authorList>
    </citation>
    <scope>NUCLEOTIDE SEQUENCE [LARGE SCALE GENOMIC DNA]</scope>
    <source>
        <strain evidence="3 4">UWS4</strain>
    </source>
</reference>
<evidence type="ECO:0000259" key="2">
    <source>
        <dbReference type="SMART" id="SM00316"/>
    </source>
</evidence>
<feature type="domain" description="S1 motif" evidence="2">
    <location>
        <begin position="2"/>
        <end position="63"/>
    </location>
</feature>
<dbReference type="SMART" id="SM00316">
    <property type="entry name" value="S1"/>
    <property type="match status" value="3"/>
</dbReference>
<accession>A0ABX5LPY7</accession>
<dbReference type="InterPro" id="IPR040764">
    <property type="entry name" value="CvfB_WH"/>
</dbReference>
<dbReference type="RefSeq" id="WP_106197311.1">
    <property type="nucleotide sequence ID" value="NZ_JAXEIU010000057.1"/>
</dbReference>
<dbReference type="SUPFAM" id="SSF50249">
    <property type="entry name" value="Nucleic acid-binding proteins"/>
    <property type="match status" value="1"/>
</dbReference>
<organism evidence="3 4">
    <name type="scientific">Hallerella porci</name>
    <dbReference type="NCBI Taxonomy" id="1945871"/>
    <lineage>
        <taxon>Bacteria</taxon>
        <taxon>Pseudomonadati</taxon>
        <taxon>Fibrobacterota</taxon>
        <taxon>Fibrobacteria</taxon>
        <taxon>Fibrobacterales</taxon>
        <taxon>Fibrobacteraceae</taxon>
        <taxon>Hallerella</taxon>
    </lineage>
</organism>
<comment type="similarity">
    <text evidence="1">Belongs to the CvfB family.</text>
</comment>
<evidence type="ECO:0000256" key="1">
    <source>
        <dbReference type="PIRNR" id="PIRNR012524"/>
    </source>
</evidence>
<sequence length="298" mass="33601">MHIGHFEYARVEDIKPQGFYLEVESGGRVLLPGSKAPAGLQKGDTLDVFIYLDNEGRPVATTQKPYATVGEFAVLEVKDVNDVGAFLDWGLDKDLFLPYKQQLGKLIPGDRCVVFILEDERTARIVATEKIKAFLDRDTRDLHISQKVNLAVYDVADDYVDFLVNNRYTGRLHLDASTQDETFEIGDTGEGYIQNIREDGRLTLSLKPVGYHATMDAADDIMKKLEEAGGILPFSDSSSPEEIQQEFGLSKKAFKKVIGGLFRQGRIFIGNDGIRIAKKTEERRRFSHSKPRKNFRNH</sequence>
<evidence type="ECO:0000313" key="4">
    <source>
        <dbReference type="Proteomes" id="UP000245523"/>
    </source>
</evidence>
<feature type="domain" description="S1 motif" evidence="2">
    <location>
        <begin position="143"/>
        <end position="207"/>
    </location>
</feature>
<dbReference type="Proteomes" id="UP000245523">
    <property type="component" value="Unassembled WGS sequence"/>
</dbReference>
<dbReference type="Pfam" id="PF13509">
    <property type="entry name" value="S1_2"/>
    <property type="match status" value="2"/>
</dbReference>
<name>A0ABX5LPY7_9BACT</name>
<dbReference type="PANTHER" id="PTHR37296">
    <property type="entry name" value="CONSERVED VIRULENCE FACTOR B"/>
    <property type="match status" value="1"/>
</dbReference>
<dbReference type="EMBL" id="QGHD01000006">
    <property type="protein sequence ID" value="PWL03425.1"/>
    <property type="molecule type" value="Genomic_DNA"/>
</dbReference>
<dbReference type="Gene3D" id="1.10.10.10">
    <property type="entry name" value="Winged helix-like DNA-binding domain superfamily/Winged helix DNA-binding domain"/>
    <property type="match status" value="1"/>
</dbReference>
<dbReference type="Gene3D" id="2.40.50.140">
    <property type="entry name" value="Nucleic acid-binding proteins"/>
    <property type="match status" value="1"/>
</dbReference>
<dbReference type="Pfam" id="PF17783">
    <property type="entry name" value="WHD_CvfB"/>
    <property type="match status" value="1"/>
</dbReference>
<dbReference type="PIRSF" id="PIRSF012524">
    <property type="entry name" value="YitL_S1"/>
    <property type="match status" value="1"/>
</dbReference>
<dbReference type="PANTHER" id="PTHR37296:SF1">
    <property type="entry name" value="CONSERVED VIRULENCE FACTOR B"/>
    <property type="match status" value="1"/>
</dbReference>
<comment type="caution">
    <text evidence="3">The sequence shown here is derived from an EMBL/GenBank/DDBJ whole genome shotgun (WGS) entry which is preliminary data.</text>
</comment>
<keyword evidence="4" id="KW-1185">Reference proteome</keyword>
<dbReference type="InterPro" id="IPR039566">
    <property type="entry name" value="CvfB_S1_st"/>
</dbReference>